<dbReference type="PANTHER" id="PTHR43072">
    <property type="entry name" value="N-ACETYLTRANSFERASE"/>
    <property type="match status" value="1"/>
</dbReference>
<dbReference type="InterPro" id="IPR000182">
    <property type="entry name" value="GNAT_dom"/>
</dbReference>
<evidence type="ECO:0000313" key="2">
    <source>
        <dbReference type="EMBL" id="SVD39778.1"/>
    </source>
</evidence>
<proteinExistence type="predicted"/>
<dbReference type="InterPro" id="IPR016181">
    <property type="entry name" value="Acyl_CoA_acyltransferase"/>
</dbReference>
<protein>
    <recommendedName>
        <fullName evidence="1">N-acetyltransferase domain-containing protein</fullName>
    </recommendedName>
</protein>
<dbReference type="PANTHER" id="PTHR43072:SF8">
    <property type="entry name" value="ACYLTRANSFERASE FABY-RELATED"/>
    <property type="match status" value="1"/>
</dbReference>
<organism evidence="2">
    <name type="scientific">marine metagenome</name>
    <dbReference type="NCBI Taxonomy" id="408172"/>
    <lineage>
        <taxon>unclassified sequences</taxon>
        <taxon>metagenomes</taxon>
        <taxon>ecological metagenomes</taxon>
    </lineage>
</organism>
<feature type="non-terminal residue" evidence="2">
    <location>
        <position position="133"/>
    </location>
</feature>
<dbReference type="GO" id="GO:0016747">
    <property type="term" value="F:acyltransferase activity, transferring groups other than amino-acyl groups"/>
    <property type="evidence" value="ECO:0007669"/>
    <property type="project" value="InterPro"/>
</dbReference>
<dbReference type="AlphaFoldDB" id="A0A382V1F4"/>
<reference evidence="2" key="1">
    <citation type="submission" date="2018-05" db="EMBL/GenBank/DDBJ databases">
        <authorList>
            <person name="Lanie J.A."/>
            <person name="Ng W.-L."/>
            <person name="Kazmierczak K.M."/>
            <person name="Andrzejewski T.M."/>
            <person name="Davidsen T.M."/>
            <person name="Wayne K.J."/>
            <person name="Tettelin H."/>
            <person name="Glass J.I."/>
            <person name="Rusch D."/>
            <person name="Podicherti R."/>
            <person name="Tsui H.-C.T."/>
            <person name="Winkler M.E."/>
        </authorList>
    </citation>
    <scope>NUCLEOTIDE SEQUENCE</scope>
</reference>
<name>A0A382V1F4_9ZZZZ</name>
<dbReference type="SUPFAM" id="SSF55729">
    <property type="entry name" value="Acyl-CoA N-acyltransferases (Nat)"/>
    <property type="match status" value="1"/>
</dbReference>
<dbReference type="Gene3D" id="3.40.630.30">
    <property type="match status" value="1"/>
</dbReference>
<sequence length="133" mass="15330">MQLIIRAAIREDIEAIQSIYSYYVLNGYASFEITPPDELEMLKRWRLIKDHDHPYLVAEMEGVVAGYAYVTTFRQRPAYNLTLENSVYVSTNHLKRGVGVRLLNQLIEECTNLGFRQMIAVIGDSQNYPSINL</sequence>
<dbReference type="PROSITE" id="PS51186">
    <property type="entry name" value="GNAT"/>
    <property type="match status" value="1"/>
</dbReference>
<gene>
    <name evidence="2" type="ORF">METZ01_LOCUS392632</name>
</gene>
<feature type="domain" description="N-acetyltransferase" evidence="1">
    <location>
        <begin position="3"/>
        <end position="133"/>
    </location>
</feature>
<dbReference type="CDD" id="cd04301">
    <property type="entry name" value="NAT_SF"/>
    <property type="match status" value="1"/>
</dbReference>
<dbReference type="Pfam" id="PF00583">
    <property type="entry name" value="Acetyltransf_1"/>
    <property type="match status" value="1"/>
</dbReference>
<evidence type="ECO:0000259" key="1">
    <source>
        <dbReference type="PROSITE" id="PS51186"/>
    </source>
</evidence>
<dbReference type="EMBL" id="UINC01148093">
    <property type="protein sequence ID" value="SVD39778.1"/>
    <property type="molecule type" value="Genomic_DNA"/>
</dbReference>
<accession>A0A382V1F4</accession>